<dbReference type="SUPFAM" id="SSF52096">
    <property type="entry name" value="ClpP/crotonase"/>
    <property type="match status" value="2"/>
</dbReference>
<keyword evidence="10 18" id="KW-0547">Nucleotide-binding</keyword>
<dbReference type="UniPathway" id="UPA00655">
    <property type="reaction ID" value="UER00711"/>
</dbReference>
<dbReference type="GO" id="GO:0016743">
    <property type="term" value="F:carboxyl- or carbamoyltransferase activity"/>
    <property type="evidence" value="ECO:0007669"/>
    <property type="project" value="UniProtKB-UniRule"/>
</dbReference>
<dbReference type="GO" id="GO:0009317">
    <property type="term" value="C:acetyl-CoA carboxylase complex"/>
    <property type="evidence" value="ECO:0007669"/>
    <property type="project" value="InterPro"/>
</dbReference>
<keyword evidence="14 18" id="KW-0443">Lipid metabolism</keyword>
<evidence type="ECO:0000256" key="6">
    <source>
        <dbReference type="ARBA" id="ARBA00011664"/>
    </source>
</evidence>
<evidence type="ECO:0000256" key="3">
    <source>
        <dbReference type="ARBA" id="ARBA00004956"/>
    </source>
</evidence>
<dbReference type="HAMAP" id="MF_00823">
    <property type="entry name" value="AcetylCoA_CT_alpha"/>
    <property type="match status" value="1"/>
</dbReference>
<dbReference type="PANTHER" id="PTHR42853">
    <property type="entry name" value="ACETYL-COENZYME A CARBOXYLASE CARBOXYL TRANSFERASE SUBUNIT ALPHA"/>
    <property type="match status" value="1"/>
</dbReference>
<dbReference type="GO" id="GO:0003989">
    <property type="term" value="F:acetyl-CoA carboxylase activity"/>
    <property type="evidence" value="ECO:0007669"/>
    <property type="project" value="InterPro"/>
</dbReference>
<feature type="domain" description="CoA carboxyltransferase N-terminal" evidence="21">
    <location>
        <begin position="1"/>
        <end position="260"/>
    </location>
</feature>
<keyword evidence="8 18" id="KW-0444">Lipid biosynthesis</keyword>
<comment type="function">
    <text evidence="18">Component of the acetyl coenzyme A carboxylase (ACC) complex. First, biotin carboxylase catalyzes the carboxylation of biotin on its carrier protein (BCCP) and then the CO(2) group is transferred by the carboxyltransferase to acetyl-CoA to form malonyl-CoA.</text>
</comment>
<comment type="function">
    <text evidence="16 19">Component of the acetyl coenzyme A carboxylase (ACC) complex. Biotin carboxylase (BC) catalyzes the carboxylation of biotin on its carrier protein (BCCP) and then the CO(2) group is transferred by the transcarboxylase to acetyl-CoA to form malonyl-CoA.</text>
</comment>
<keyword evidence="23" id="KW-0436">Ligase</keyword>
<evidence type="ECO:0000259" key="21">
    <source>
        <dbReference type="PROSITE" id="PS50980"/>
    </source>
</evidence>
<comment type="subunit">
    <text evidence="18">Acetyl-CoA carboxylase is a heterohexamer composed of biotin carboxyl carrier protein (AccB), biotin carboxylase (AccC) and two subunits each of ACCase subunit alpha (AccA) and ACCase subunit beta (AccD).</text>
</comment>
<keyword evidence="12 18" id="KW-0276">Fatty acid metabolism</keyword>
<evidence type="ECO:0000256" key="19">
    <source>
        <dbReference type="HAMAP-Rule" id="MF_01395"/>
    </source>
</evidence>
<evidence type="ECO:0000256" key="11">
    <source>
        <dbReference type="ARBA" id="ARBA00022771"/>
    </source>
</evidence>
<dbReference type="PROSITE" id="PS50980">
    <property type="entry name" value="COA_CT_NTER"/>
    <property type="match status" value="1"/>
</dbReference>
<dbReference type="InterPro" id="IPR001095">
    <property type="entry name" value="Acetyl_CoA_COase_a_su"/>
</dbReference>
<dbReference type="Proteomes" id="UP000552097">
    <property type="component" value="Unassembled WGS sequence"/>
</dbReference>
<evidence type="ECO:0000256" key="17">
    <source>
        <dbReference type="ARBA" id="ARBA00049152"/>
    </source>
</evidence>
<dbReference type="RefSeq" id="WP_312868973.1">
    <property type="nucleotide sequence ID" value="NZ_JACHMO010000001.1"/>
</dbReference>
<proteinExistence type="inferred from homology"/>
<evidence type="ECO:0000256" key="7">
    <source>
        <dbReference type="ARBA" id="ARBA00022490"/>
    </source>
</evidence>
<keyword evidence="9 18" id="KW-0808">Transferase</keyword>
<keyword evidence="15 18" id="KW-0275">Fatty acid biosynthesis</keyword>
<keyword evidence="11" id="KW-0479">Metal-binding</keyword>
<keyword evidence="11" id="KW-0862">Zinc</keyword>
<comment type="similarity">
    <text evidence="5">In the N-terminal section; belongs to the AccD/PCCB family.</text>
</comment>
<dbReference type="GO" id="GO:0008270">
    <property type="term" value="F:zinc ion binding"/>
    <property type="evidence" value="ECO:0007669"/>
    <property type="project" value="UniProtKB-KW"/>
</dbReference>
<dbReference type="InterPro" id="IPR029045">
    <property type="entry name" value="ClpP/crotonase-like_dom_sf"/>
</dbReference>
<feature type="domain" description="CoA carboxyltransferase C-terminal" evidence="22">
    <location>
        <begin position="258"/>
        <end position="513"/>
    </location>
</feature>
<dbReference type="InterPro" id="IPR011762">
    <property type="entry name" value="COA_CT_N"/>
</dbReference>
<comment type="pathway">
    <text evidence="3 18">Lipid metabolism; malonyl-CoA biosynthesis; malonyl-CoA from acetyl-CoA: step 1/1.</text>
</comment>
<comment type="similarity">
    <text evidence="18">Belongs to the AccA family.</text>
</comment>
<dbReference type="HAMAP" id="MF_01395">
    <property type="entry name" value="AcetylCoA_CT_beta"/>
    <property type="match status" value="1"/>
</dbReference>
<dbReference type="AlphaFoldDB" id="A0A7W9HI23"/>
<gene>
    <name evidence="18" type="primary">accA</name>
    <name evidence="19" type="synonym">accD</name>
    <name evidence="23" type="ORF">F4560_001992</name>
</gene>
<dbReference type="PANTHER" id="PTHR42853:SF3">
    <property type="entry name" value="ACETYL-COENZYME A CARBOXYLASE CARBOXYL TRANSFERASE SUBUNIT ALPHA, CHLOROPLASTIC"/>
    <property type="match status" value="1"/>
</dbReference>
<evidence type="ECO:0000256" key="1">
    <source>
        <dbReference type="ARBA" id="ARBA00001947"/>
    </source>
</evidence>
<comment type="subunit">
    <text evidence="6">Acetyl-CoA carboxylase is a heterotetramer composed of biotin carboxyl carrier protein (AccB), biotin carboxylase (AccC) and two subunits of ACCase subunit beta/alpha.</text>
</comment>
<organism evidence="23 24">
    <name type="scientific">Saccharothrix ecbatanensis</name>
    <dbReference type="NCBI Taxonomy" id="1105145"/>
    <lineage>
        <taxon>Bacteria</taxon>
        <taxon>Bacillati</taxon>
        <taxon>Actinomycetota</taxon>
        <taxon>Actinomycetes</taxon>
        <taxon>Pseudonocardiales</taxon>
        <taxon>Pseudonocardiaceae</taxon>
        <taxon>Saccharothrix</taxon>
    </lineage>
</organism>
<evidence type="ECO:0000256" key="4">
    <source>
        <dbReference type="ARBA" id="ARBA00006276"/>
    </source>
</evidence>
<evidence type="ECO:0000256" key="10">
    <source>
        <dbReference type="ARBA" id="ARBA00022741"/>
    </source>
</evidence>
<comment type="catalytic activity">
    <reaction evidence="17 18">
        <text>N(6)-carboxybiotinyl-L-lysyl-[protein] + acetyl-CoA = N(6)-biotinyl-L-lysyl-[protein] + malonyl-CoA</text>
        <dbReference type="Rhea" id="RHEA:54728"/>
        <dbReference type="Rhea" id="RHEA-COMP:10505"/>
        <dbReference type="Rhea" id="RHEA-COMP:10506"/>
        <dbReference type="ChEBI" id="CHEBI:57288"/>
        <dbReference type="ChEBI" id="CHEBI:57384"/>
        <dbReference type="ChEBI" id="CHEBI:83144"/>
        <dbReference type="ChEBI" id="CHEBI:83145"/>
        <dbReference type="EC" id="2.1.3.15"/>
    </reaction>
</comment>
<keyword evidence="13 18" id="KW-0067">ATP-binding</keyword>
<name>A0A7W9HI23_9PSEU</name>
<dbReference type="NCBIfam" id="NF041504">
    <property type="entry name" value="AccA_sub"/>
    <property type="match status" value="1"/>
</dbReference>
<comment type="caution">
    <text evidence="19">Lacks conserved residue(s) required for the propagation of feature annotation.</text>
</comment>
<dbReference type="EC" id="2.1.3.15" evidence="18"/>
<evidence type="ECO:0000313" key="24">
    <source>
        <dbReference type="Proteomes" id="UP000552097"/>
    </source>
</evidence>
<evidence type="ECO:0000256" key="18">
    <source>
        <dbReference type="HAMAP-Rule" id="MF_00823"/>
    </source>
</evidence>
<evidence type="ECO:0000313" key="23">
    <source>
        <dbReference type="EMBL" id="MBB5802224.1"/>
    </source>
</evidence>
<dbReference type="Pfam" id="PF03255">
    <property type="entry name" value="ACCA"/>
    <property type="match status" value="1"/>
</dbReference>
<evidence type="ECO:0000256" key="8">
    <source>
        <dbReference type="ARBA" id="ARBA00022516"/>
    </source>
</evidence>
<evidence type="ECO:0000256" key="9">
    <source>
        <dbReference type="ARBA" id="ARBA00022679"/>
    </source>
</evidence>
<accession>A0A7W9HI23</accession>
<dbReference type="EMBL" id="JACHMO010000001">
    <property type="protein sequence ID" value="MBB5802224.1"/>
    <property type="molecule type" value="Genomic_DNA"/>
</dbReference>
<reference evidence="23 24" key="1">
    <citation type="submission" date="2020-08" db="EMBL/GenBank/DDBJ databases">
        <title>Sequencing the genomes of 1000 actinobacteria strains.</title>
        <authorList>
            <person name="Klenk H.-P."/>
        </authorList>
    </citation>
    <scope>NUCLEOTIDE SEQUENCE [LARGE SCALE GENOMIC DNA]</scope>
    <source>
        <strain evidence="23 24">DSM 45486</strain>
    </source>
</reference>
<evidence type="ECO:0000256" key="12">
    <source>
        <dbReference type="ARBA" id="ARBA00022832"/>
    </source>
</evidence>
<evidence type="ECO:0000256" key="15">
    <source>
        <dbReference type="ARBA" id="ARBA00023160"/>
    </source>
</evidence>
<dbReference type="InterPro" id="IPR011763">
    <property type="entry name" value="COA_CT_C"/>
</dbReference>
<comment type="similarity">
    <text evidence="4">In the C-terminal section; belongs to the AccA family.</text>
</comment>
<dbReference type="GO" id="GO:0005524">
    <property type="term" value="F:ATP binding"/>
    <property type="evidence" value="ECO:0007669"/>
    <property type="project" value="UniProtKB-KW"/>
</dbReference>
<dbReference type="GO" id="GO:2001295">
    <property type="term" value="P:malonyl-CoA biosynthetic process"/>
    <property type="evidence" value="ECO:0007669"/>
    <property type="project" value="UniProtKB-UniRule"/>
</dbReference>
<evidence type="ECO:0000256" key="13">
    <source>
        <dbReference type="ARBA" id="ARBA00022840"/>
    </source>
</evidence>
<dbReference type="PROSITE" id="PS50989">
    <property type="entry name" value="COA_CT_CTER"/>
    <property type="match status" value="1"/>
</dbReference>
<comment type="similarity">
    <text evidence="19">Belongs to the AccD/PCCB family.</text>
</comment>
<evidence type="ECO:0000256" key="16">
    <source>
        <dbReference type="ARBA" id="ARBA00025280"/>
    </source>
</evidence>
<evidence type="ECO:0000259" key="22">
    <source>
        <dbReference type="PROSITE" id="PS50989"/>
    </source>
</evidence>
<protein>
    <recommendedName>
        <fullName evidence="18 19">Multifunctional fusion protein</fullName>
    </recommendedName>
    <domain>
        <recommendedName>
            <fullName evidence="18">Acetyl-coenzyme A carboxylase carboxyl transferase subunit alpha</fullName>
            <shortName evidence="18">ACCase subunit alpha</shortName>
            <shortName evidence="18">Acetyl-CoA carboxylase carboxyltransferase subunit alpha</shortName>
            <ecNumber evidence="18">2.1.3.15</ecNumber>
        </recommendedName>
    </domain>
    <domain>
        <recommendedName>
            <fullName evidence="19">Acetyl-coenzyme A carboxylase carboxyl transferase subunit beta</fullName>
            <shortName evidence="19">ACCase subunit beta</shortName>
            <shortName evidence="19">Acetyl-CoA carboxylase carboxyltransferase subunit beta</shortName>
        </recommendedName>
    </domain>
</protein>
<dbReference type="GO" id="GO:0006633">
    <property type="term" value="P:fatty acid biosynthetic process"/>
    <property type="evidence" value="ECO:0007669"/>
    <property type="project" value="UniProtKB-KW"/>
</dbReference>
<evidence type="ECO:0000256" key="20">
    <source>
        <dbReference type="SAM" id="MobiDB-lite"/>
    </source>
</evidence>
<keyword evidence="24" id="KW-1185">Reference proteome</keyword>
<evidence type="ECO:0000256" key="2">
    <source>
        <dbReference type="ARBA" id="ARBA00004496"/>
    </source>
</evidence>
<evidence type="ECO:0000256" key="14">
    <source>
        <dbReference type="ARBA" id="ARBA00023098"/>
    </source>
</evidence>
<comment type="cofactor">
    <cofactor evidence="1">
        <name>Zn(2+)</name>
        <dbReference type="ChEBI" id="CHEBI:29105"/>
    </cofactor>
</comment>
<keyword evidence="11" id="KW-0863">Zinc-finger</keyword>
<comment type="caution">
    <text evidence="23">The sequence shown here is derived from an EMBL/GenBank/DDBJ whole genome shotgun (WGS) entry which is preliminary data.</text>
</comment>
<feature type="region of interest" description="Disordered" evidence="20">
    <location>
        <begin position="247"/>
        <end position="267"/>
    </location>
</feature>
<dbReference type="Gene3D" id="3.90.226.10">
    <property type="entry name" value="2-enoyl-CoA Hydratase, Chain A, domain 1"/>
    <property type="match status" value="2"/>
</dbReference>
<evidence type="ECO:0000256" key="5">
    <source>
        <dbReference type="ARBA" id="ARBA00010284"/>
    </source>
</evidence>
<dbReference type="InterPro" id="IPR000438">
    <property type="entry name" value="Acetyl_CoA_COase_Trfase_b_su"/>
</dbReference>
<sequence>MVYAPRWERGHRVCPECARHHQLTAQDRIAQVLDPGSVTWLDCDVVTADVLGFVDTKPYPQRLAAARTATGMADAALAARGAVCGHPLIMVAMDFRFLGGSLGAAVGGLVTLVAETALVERVPLLIVSASGGARMQEGAVSLMQMAKTAAALGRLDDAGVLTISLLTDPTFGGVAASYATLCDVILAEPGSRFGFAGRRVIAQTVRQELPADFQTAEFLLGHGLVDRIVPRERLRAGLAALLGIAANPGDRSGDAPPPVDGAESIVRDPGTLPETVAWENVRRARDLTRPTTRDYLATAFDEFFELRGDRAGDDCSAVVAGLARLGSRGVVVVGTQKGHTPAELAEHNFGMPTPAGYRKAARALRLAAKLGLAVVTLVDTPGAYPGIEAEEQGQAFAIADNLRLMASLPVPVVSVITGEGGSGGALALAVANRVLVFADGIYSVISPEGCAAILWHDATAARQAATALRLTPRDLWRLRVVDGVLAEPEGGAGADPLVAAARLRAALLDTLSELSAMDSTELRNDRWARFHKFGAPDSVDMRIPTPSEEPT</sequence>
<keyword evidence="7 18" id="KW-0963">Cytoplasm</keyword>
<dbReference type="PRINTS" id="PR01070">
    <property type="entry name" value="ACCCTRFRASEB"/>
</dbReference>
<comment type="subcellular location">
    <subcellularLocation>
        <location evidence="2 18">Cytoplasm</location>
    </subcellularLocation>
</comment>